<name>A0ABT2Y424_9MOLU</name>
<sequence length="355" mass="41395">MKNQIITVTGSTKLITSYVNFRVRQNAILIVPEYHKVNIIFEDETLTFSPGRETLLQTTVSKWSNFLYFLRIKEPISKIGDIHFINVSLELKHEFVTSDMDFWIFDPTLNIPFQVKFKGYFSIKLLDVQKLFEHFGKQIDITAKSVFEVFKHLIYMELQSNYAAYITDEKRSILNSYGFLKELSQKMLGLLTPECEEMGLALTEFLVTGVLVDDEVKKSLQKEYAQINTQLIKHNYDIRIAEDSLKLYTEKAKIYKEYNYAYMTEYEKDKELNRVLLKAKNFAETKYDFSIKENSPIAPDRQPNIVKEVHVCTPPVNVTNPDEKKQIDLKTCEVCGNQISSNSTQCQYCSYQEDI</sequence>
<accession>A0ABT2Y424</accession>
<dbReference type="InterPro" id="IPR033880">
    <property type="entry name" value="SPFH_YdjI"/>
</dbReference>
<comment type="caution">
    <text evidence="2">The sequence shown here is derived from an EMBL/GenBank/DDBJ whole genome shotgun (WGS) entry which is preliminary data.</text>
</comment>
<dbReference type="RefSeq" id="WP_263607608.1">
    <property type="nucleotide sequence ID" value="NZ_JAOVQM010000001.1"/>
</dbReference>
<keyword evidence="3" id="KW-1185">Reference proteome</keyword>
<organism evidence="2 3">
    <name type="scientific">Paracholeplasma manati</name>
    <dbReference type="NCBI Taxonomy" id="591373"/>
    <lineage>
        <taxon>Bacteria</taxon>
        <taxon>Bacillati</taxon>
        <taxon>Mycoplasmatota</taxon>
        <taxon>Mollicutes</taxon>
        <taxon>Acholeplasmatales</taxon>
        <taxon>Acholeplasmataceae</taxon>
        <taxon>Paracholeplasma</taxon>
    </lineage>
</organism>
<proteinExistence type="predicted"/>
<feature type="domain" description="SPFH" evidence="1">
    <location>
        <begin position="112"/>
        <end position="224"/>
    </location>
</feature>
<dbReference type="Proteomes" id="UP001177160">
    <property type="component" value="Unassembled WGS sequence"/>
</dbReference>
<evidence type="ECO:0000259" key="1">
    <source>
        <dbReference type="Pfam" id="PF13421"/>
    </source>
</evidence>
<gene>
    <name evidence="2" type="ORF">N7548_01415</name>
</gene>
<evidence type="ECO:0000313" key="2">
    <source>
        <dbReference type="EMBL" id="MCV2231486.1"/>
    </source>
</evidence>
<reference evidence="2" key="1">
    <citation type="submission" date="2022-09" db="EMBL/GenBank/DDBJ databases">
        <title>Novel Mycoplasma species identified in domestic and wild animals.</title>
        <authorList>
            <person name="Volokhov D.V."/>
            <person name="Furtak V.A."/>
            <person name="Zagorodnyaya T.A."/>
        </authorList>
    </citation>
    <scope>NUCLEOTIDE SEQUENCE</scope>
    <source>
        <strain evidence="2">Oakley</strain>
    </source>
</reference>
<dbReference type="EMBL" id="JAOVQM010000001">
    <property type="protein sequence ID" value="MCV2231486.1"/>
    <property type="molecule type" value="Genomic_DNA"/>
</dbReference>
<protein>
    <submittedName>
        <fullName evidence="2">SPFH domain-containing protein</fullName>
    </submittedName>
</protein>
<evidence type="ECO:0000313" key="3">
    <source>
        <dbReference type="Proteomes" id="UP001177160"/>
    </source>
</evidence>
<dbReference type="Pfam" id="PF13421">
    <property type="entry name" value="Band_7_1"/>
    <property type="match status" value="1"/>
</dbReference>